<dbReference type="GO" id="GO:0016758">
    <property type="term" value="F:hexosyltransferase activity"/>
    <property type="evidence" value="ECO:0007669"/>
    <property type="project" value="InterPro"/>
</dbReference>
<feature type="transmembrane region" description="Helical" evidence="1">
    <location>
        <begin position="217"/>
        <end position="247"/>
    </location>
</feature>
<keyword evidence="1" id="KW-0472">Membrane</keyword>
<feature type="transmembrane region" description="Helical" evidence="1">
    <location>
        <begin position="60"/>
        <end position="82"/>
    </location>
</feature>
<feature type="transmembrane region" description="Helical" evidence="1">
    <location>
        <begin position="345"/>
        <end position="363"/>
    </location>
</feature>
<feature type="transmembrane region" description="Helical" evidence="1">
    <location>
        <begin position="259"/>
        <end position="278"/>
    </location>
</feature>
<evidence type="ECO:0000313" key="3">
    <source>
        <dbReference type="Proteomes" id="UP000568106"/>
    </source>
</evidence>
<dbReference type="GO" id="GO:0005886">
    <property type="term" value="C:plasma membrane"/>
    <property type="evidence" value="ECO:0007669"/>
    <property type="project" value="UniProtKB-SubCell"/>
</dbReference>
<feature type="transmembrane region" description="Helical" evidence="1">
    <location>
        <begin position="164"/>
        <end position="183"/>
    </location>
</feature>
<evidence type="ECO:0000313" key="2">
    <source>
        <dbReference type="EMBL" id="MBB5316100.1"/>
    </source>
</evidence>
<proteinExistence type="predicted"/>
<dbReference type="EMBL" id="JACHDY010000001">
    <property type="protein sequence ID" value="MBB5316100.1"/>
    <property type="molecule type" value="Genomic_DNA"/>
</dbReference>
<protein>
    <recommendedName>
        <fullName evidence="4">DUF2029 domain-containing protein</fullName>
    </recommendedName>
</protein>
<keyword evidence="1" id="KW-0812">Transmembrane</keyword>
<feature type="transmembrane region" description="Helical" evidence="1">
    <location>
        <begin position="383"/>
        <end position="401"/>
    </location>
</feature>
<dbReference type="Pfam" id="PF26314">
    <property type="entry name" value="MptA_B_family"/>
    <property type="match status" value="1"/>
</dbReference>
<name>A0A7W8IFE6_9BACT</name>
<evidence type="ECO:0008006" key="4">
    <source>
        <dbReference type="Google" id="ProtNLM"/>
    </source>
</evidence>
<dbReference type="AlphaFoldDB" id="A0A7W8IFE6"/>
<gene>
    <name evidence="2" type="ORF">HDF09_000750</name>
</gene>
<feature type="transmembrane region" description="Helical" evidence="1">
    <location>
        <begin position="31"/>
        <end position="48"/>
    </location>
</feature>
<dbReference type="Proteomes" id="UP000568106">
    <property type="component" value="Unassembled WGS sequence"/>
</dbReference>
<comment type="caution">
    <text evidence="2">The sequence shown here is derived from an EMBL/GenBank/DDBJ whole genome shotgun (WGS) entry which is preliminary data.</text>
</comment>
<evidence type="ECO:0000256" key="1">
    <source>
        <dbReference type="SAM" id="Phobius"/>
    </source>
</evidence>
<feature type="transmembrane region" description="Helical" evidence="1">
    <location>
        <begin position="290"/>
        <end position="312"/>
    </location>
</feature>
<accession>A0A7W8IFE6</accession>
<reference evidence="2" key="1">
    <citation type="submission" date="2020-08" db="EMBL/GenBank/DDBJ databases">
        <title>Genomic Encyclopedia of Type Strains, Phase IV (KMG-V): Genome sequencing to study the core and pangenomes of soil and plant-associated prokaryotes.</title>
        <authorList>
            <person name="Whitman W."/>
        </authorList>
    </citation>
    <scope>NUCLEOTIDE SEQUENCE [LARGE SCALE GENOMIC DNA]</scope>
    <source>
        <strain evidence="2">M8UP27</strain>
    </source>
</reference>
<keyword evidence="1" id="KW-1133">Transmembrane helix</keyword>
<feature type="transmembrane region" description="Helical" evidence="1">
    <location>
        <begin position="88"/>
        <end position="107"/>
    </location>
</feature>
<organism evidence="2 3">
    <name type="scientific">Tunturiibacter empetritectus</name>
    <dbReference type="NCBI Taxonomy" id="3069691"/>
    <lineage>
        <taxon>Bacteria</taxon>
        <taxon>Pseudomonadati</taxon>
        <taxon>Acidobacteriota</taxon>
        <taxon>Terriglobia</taxon>
        <taxon>Terriglobales</taxon>
        <taxon>Acidobacteriaceae</taxon>
        <taxon>Tunturiibacter</taxon>
    </lineage>
</organism>
<feature type="transmembrane region" description="Helical" evidence="1">
    <location>
        <begin position="407"/>
        <end position="434"/>
    </location>
</feature>
<feature type="transmembrane region" description="Helical" evidence="1">
    <location>
        <begin position="446"/>
        <end position="466"/>
    </location>
</feature>
<keyword evidence="3" id="KW-1185">Reference proteome</keyword>
<feature type="transmembrane region" description="Helical" evidence="1">
    <location>
        <begin position="189"/>
        <end position="210"/>
    </location>
</feature>
<sequence>MIATTDSATNSAASAALGSCVRRHWSVARAWQTNVALGLIGVALFLLTRQLVSEYDHFTIGFSGVSGWSCILYLGAAFLVLTQPVDRFTFPIILGVAVACRVVALDAPPYLSSDIYRYVWDGVVQHAHISPYRYVPGDAVLAFLRAPHQSIFDKINRRDYAHTIYPPAAQVLFYLITWISPTITFMKTVMVLFEGVTMYALVTLLQALGLRREQTLLYAWCPVLVWEIAGSGHLDSAAMAFIALALLVRFRKRPVLTGIFLGVAILLKLYPLVLFPALYRRGDFKMPATIAAVIALGYASYSSVGVLVFGFLGGYVKEEGMATGARYFLLELSQYIPGLRGLSTAPYYVFCAAVFAVIIWWCWRVAGSGGDNRRKPFASDGVAGFLSPAFGLASALTFLFSPHYAWYIVWLIPFFTLMPNLPILTYVLGFFYLYTTPLAEPGPRMFLANKILYASVLGAFIIQLVLKRWPIHRSLFVQPVIASESL</sequence>